<dbReference type="Proteomes" id="UP000070065">
    <property type="component" value="Unassembled WGS sequence"/>
</dbReference>
<dbReference type="EMBL" id="LRQR01000040">
    <property type="protein sequence ID" value="KXA61698.1"/>
    <property type="molecule type" value="Genomic_DNA"/>
</dbReference>
<proteinExistence type="predicted"/>
<organism evidence="1 2">
    <name type="scientific">Streptococcus mitis</name>
    <dbReference type="NCBI Taxonomy" id="28037"/>
    <lineage>
        <taxon>Bacteria</taxon>
        <taxon>Bacillati</taxon>
        <taxon>Bacillota</taxon>
        <taxon>Bacilli</taxon>
        <taxon>Lactobacillales</taxon>
        <taxon>Streptococcaceae</taxon>
        <taxon>Streptococcus</taxon>
        <taxon>Streptococcus mitis group</taxon>
    </lineage>
</organism>
<sequence length="46" mass="5769">MKVFNKFTDVFTCKSRNFQTDYENELFFLQYYHKVRHFTNKIVVLK</sequence>
<dbReference type="PATRIC" id="fig|28037.231.peg.576"/>
<accession>A0A133S0N2</accession>
<comment type="caution">
    <text evidence="1">The sequence shown here is derived from an EMBL/GenBank/DDBJ whole genome shotgun (WGS) entry which is preliminary data.</text>
</comment>
<evidence type="ECO:0000313" key="1">
    <source>
        <dbReference type="EMBL" id="KXA61698.1"/>
    </source>
</evidence>
<name>A0A133S0N2_STRMT</name>
<protein>
    <submittedName>
        <fullName evidence="1">Uncharacterized protein</fullName>
    </submittedName>
</protein>
<evidence type="ECO:0000313" key="2">
    <source>
        <dbReference type="Proteomes" id="UP000070065"/>
    </source>
</evidence>
<dbReference type="AlphaFoldDB" id="A0A133S0N2"/>
<gene>
    <name evidence="1" type="ORF">HMPREF3228_00580</name>
</gene>
<reference evidence="1 2" key="1">
    <citation type="submission" date="2016-01" db="EMBL/GenBank/DDBJ databases">
        <authorList>
            <person name="Oliw E.H."/>
        </authorList>
    </citation>
    <scope>NUCLEOTIDE SEQUENCE [LARGE SCALE GENOMIC DNA]</scope>
    <source>
        <strain evidence="1 2">CMW7705B</strain>
    </source>
</reference>